<keyword evidence="7" id="KW-1185">Reference proteome</keyword>
<gene>
    <name evidence="6" type="ORF">JKJ07_00810</name>
</gene>
<dbReference type="InterPro" id="IPR036388">
    <property type="entry name" value="WH-like_DNA-bd_sf"/>
</dbReference>
<keyword evidence="3" id="KW-0805">Transcription regulation</keyword>
<dbReference type="SMART" id="SM00065">
    <property type="entry name" value="GAF"/>
    <property type="match status" value="1"/>
</dbReference>
<keyword evidence="1" id="KW-0808">Transferase</keyword>
<evidence type="ECO:0000259" key="5">
    <source>
        <dbReference type="PROSITE" id="PS50921"/>
    </source>
</evidence>
<sequence length="229" mass="24744">MTELEVQPDEVLEQLSRAARAMRAEEPTGLTAIVAQATTTIPPAVWAGLIELEDARLVPRVTLGDPPRVLDRLQQERGAGPCVDAAREQRVIVVDDMTTDGRWPEFSAAAVREGVCSMLCVPLWVDNLRLGTLSLYGQQTGAFGESERRLAAVYGTLAALALADGRRVAQLTAALETRDLIGQAKGILIERLRITPDAAFDLLAAISQNSNERLVSVAERLVNTGEVPH</sequence>
<dbReference type="SUPFAM" id="SSF55781">
    <property type="entry name" value="GAF domain-like"/>
    <property type="match status" value="1"/>
</dbReference>
<keyword evidence="2" id="KW-0418">Kinase</keyword>
<keyword evidence="4" id="KW-0804">Transcription</keyword>
<feature type="domain" description="ANTAR" evidence="5">
    <location>
        <begin position="161"/>
        <end position="222"/>
    </location>
</feature>
<protein>
    <submittedName>
        <fullName evidence="6">GAF and ANTAR domain-containing protein</fullName>
    </submittedName>
</protein>
<organism evidence="6 7">
    <name type="scientific">Paractinoplanes lichenicola</name>
    <dbReference type="NCBI Taxonomy" id="2802976"/>
    <lineage>
        <taxon>Bacteria</taxon>
        <taxon>Bacillati</taxon>
        <taxon>Actinomycetota</taxon>
        <taxon>Actinomycetes</taxon>
        <taxon>Micromonosporales</taxon>
        <taxon>Micromonosporaceae</taxon>
        <taxon>Paractinoplanes</taxon>
    </lineage>
</organism>
<evidence type="ECO:0000313" key="7">
    <source>
        <dbReference type="Proteomes" id="UP000598996"/>
    </source>
</evidence>
<evidence type="ECO:0000256" key="3">
    <source>
        <dbReference type="ARBA" id="ARBA00023015"/>
    </source>
</evidence>
<dbReference type="InterPro" id="IPR029016">
    <property type="entry name" value="GAF-like_dom_sf"/>
</dbReference>
<dbReference type="RefSeq" id="WP_202989194.1">
    <property type="nucleotide sequence ID" value="NZ_JAENHO010000001.1"/>
</dbReference>
<evidence type="ECO:0000313" key="6">
    <source>
        <dbReference type="EMBL" id="MBL7252841.1"/>
    </source>
</evidence>
<proteinExistence type="predicted"/>
<dbReference type="PROSITE" id="PS50921">
    <property type="entry name" value="ANTAR"/>
    <property type="match status" value="1"/>
</dbReference>
<dbReference type="Pfam" id="PF13185">
    <property type="entry name" value="GAF_2"/>
    <property type="match status" value="1"/>
</dbReference>
<evidence type="ECO:0000256" key="1">
    <source>
        <dbReference type="ARBA" id="ARBA00022679"/>
    </source>
</evidence>
<dbReference type="EMBL" id="JAENHO010000001">
    <property type="protein sequence ID" value="MBL7252841.1"/>
    <property type="molecule type" value="Genomic_DNA"/>
</dbReference>
<dbReference type="InterPro" id="IPR003018">
    <property type="entry name" value="GAF"/>
</dbReference>
<dbReference type="Gene3D" id="1.10.10.10">
    <property type="entry name" value="Winged helix-like DNA-binding domain superfamily/Winged helix DNA-binding domain"/>
    <property type="match status" value="1"/>
</dbReference>
<dbReference type="SUPFAM" id="SSF52172">
    <property type="entry name" value="CheY-like"/>
    <property type="match status" value="1"/>
</dbReference>
<comment type="caution">
    <text evidence="6">The sequence shown here is derived from an EMBL/GenBank/DDBJ whole genome shotgun (WGS) entry which is preliminary data.</text>
</comment>
<name>A0ABS1VHC1_9ACTN</name>
<dbReference type="Proteomes" id="UP000598996">
    <property type="component" value="Unassembled WGS sequence"/>
</dbReference>
<dbReference type="InterPro" id="IPR005561">
    <property type="entry name" value="ANTAR"/>
</dbReference>
<dbReference type="InterPro" id="IPR012074">
    <property type="entry name" value="GAF_ANTAR"/>
</dbReference>
<dbReference type="InterPro" id="IPR011006">
    <property type="entry name" value="CheY-like_superfamily"/>
</dbReference>
<dbReference type="PIRSF" id="PIRSF036625">
    <property type="entry name" value="GAF_ANTAR"/>
    <property type="match status" value="1"/>
</dbReference>
<accession>A0ABS1VHC1</accession>
<dbReference type="SMART" id="SM01012">
    <property type="entry name" value="ANTAR"/>
    <property type="match status" value="1"/>
</dbReference>
<reference evidence="6 7" key="1">
    <citation type="submission" date="2021-01" db="EMBL/GenBank/DDBJ databases">
        <title>Actinoplanes sp. nov. LDG1-01 isolated from lichen.</title>
        <authorList>
            <person name="Saeng-In P."/>
            <person name="Phongsopitanun W."/>
            <person name="Kanchanasin P."/>
            <person name="Yuki M."/>
            <person name="Kudo T."/>
            <person name="Ohkuma M."/>
            <person name="Tanasupawat S."/>
        </authorList>
    </citation>
    <scope>NUCLEOTIDE SEQUENCE [LARGE SCALE GENOMIC DNA]</scope>
    <source>
        <strain evidence="6 7">LDG1-01</strain>
    </source>
</reference>
<dbReference type="Gene3D" id="3.30.450.40">
    <property type="match status" value="1"/>
</dbReference>
<evidence type="ECO:0000256" key="4">
    <source>
        <dbReference type="ARBA" id="ARBA00023163"/>
    </source>
</evidence>
<evidence type="ECO:0000256" key="2">
    <source>
        <dbReference type="ARBA" id="ARBA00022777"/>
    </source>
</evidence>
<dbReference type="Pfam" id="PF03861">
    <property type="entry name" value="ANTAR"/>
    <property type="match status" value="1"/>
</dbReference>